<dbReference type="EMBL" id="ACCJ01000081">
    <property type="protein sequence ID" value="EEG56245.1"/>
    <property type="molecule type" value="Genomic_DNA"/>
</dbReference>
<comment type="caution">
    <text evidence="2">The sequence shown here is derived from an EMBL/GenBank/DDBJ whole genome shotgun (WGS) entry which is preliminary data.</text>
</comment>
<proteinExistence type="predicted"/>
<keyword evidence="1" id="KW-0472">Membrane</keyword>
<evidence type="ECO:0000313" key="3">
    <source>
        <dbReference type="Proteomes" id="UP000004756"/>
    </source>
</evidence>
<evidence type="ECO:0000256" key="1">
    <source>
        <dbReference type="SAM" id="Phobius"/>
    </source>
</evidence>
<feature type="transmembrane region" description="Helical" evidence="1">
    <location>
        <begin position="12"/>
        <end position="30"/>
    </location>
</feature>
<sequence>MRKALYDFSINRQVFINILLIFLTVAPSIFTFEDSADSILCIKGRNDLCCC</sequence>
<reference evidence="2 3" key="1">
    <citation type="submission" date="2009-01" db="EMBL/GenBank/DDBJ databases">
        <authorList>
            <person name="Fulton L."/>
            <person name="Clifton S."/>
            <person name="Fulton B."/>
            <person name="Xu J."/>
            <person name="Minx P."/>
            <person name="Pepin K.H."/>
            <person name="Johnson M."/>
            <person name="Bhonagiri V."/>
            <person name="Nash W.E."/>
            <person name="Mardis E.R."/>
            <person name="Wilson R.K."/>
        </authorList>
    </citation>
    <scope>NUCLEOTIDE SEQUENCE [LARGE SCALE GENOMIC DNA]</scope>
    <source>
        <strain evidence="2 3">DSM 15981</strain>
    </source>
</reference>
<keyword evidence="3" id="KW-1185">Reference proteome</keyword>
<keyword evidence="1" id="KW-0812">Transmembrane</keyword>
<gene>
    <name evidence="2" type="ORF">CLOSTASPAR_01642</name>
</gene>
<dbReference type="HOGENOM" id="CLU_3097167_0_0_9"/>
<dbReference type="Proteomes" id="UP000004756">
    <property type="component" value="Unassembled WGS sequence"/>
</dbReference>
<name>C0CXC1_9FIRM</name>
<dbReference type="AlphaFoldDB" id="C0CXC1"/>
<organism evidence="2 3">
    <name type="scientific">[Clostridium] asparagiforme DSM 15981</name>
    <dbReference type="NCBI Taxonomy" id="518636"/>
    <lineage>
        <taxon>Bacteria</taxon>
        <taxon>Bacillati</taxon>
        <taxon>Bacillota</taxon>
        <taxon>Clostridia</taxon>
        <taxon>Lachnospirales</taxon>
        <taxon>Lachnospiraceae</taxon>
        <taxon>Enterocloster</taxon>
    </lineage>
</organism>
<keyword evidence="1" id="KW-1133">Transmembrane helix</keyword>
<reference evidence="2 3" key="2">
    <citation type="submission" date="2009-02" db="EMBL/GenBank/DDBJ databases">
        <title>Draft genome sequence of Clostridium asparagiforme (DSM 15981).</title>
        <authorList>
            <person name="Sudarsanam P."/>
            <person name="Ley R."/>
            <person name="Guruge J."/>
            <person name="Turnbaugh P.J."/>
            <person name="Mahowald M."/>
            <person name="Liep D."/>
            <person name="Gordon J."/>
        </authorList>
    </citation>
    <scope>NUCLEOTIDE SEQUENCE [LARGE SCALE GENOMIC DNA]</scope>
    <source>
        <strain evidence="2 3">DSM 15981</strain>
    </source>
</reference>
<accession>C0CXC1</accession>
<evidence type="ECO:0000313" key="2">
    <source>
        <dbReference type="EMBL" id="EEG56245.1"/>
    </source>
</evidence>
<protein>
    <submittedName>
        <fullName evidence="2">Uncharacterized protein</fullName>
    </submittedName>
</protein>